<keyword evidence="4" id="KW-0812">Transmembrane</keyword>
<dbReference type="PANTHER" id="PTHR37313:SF1">
    <property type="entry name" value="UPF0749 PROTEIN RV1823"/>
    <property type="match status" value="1"/>
</dbReference>
<dbReference type="EMBL" id="ADCX01000004">
    <property type="protein sequence ID" value="EFG27163.2"/>
    <property type="molecule type" value="Genomic_DNA"/>
</dbReference>
<dbReference type="eggNOG" id="COG3879">
    <property type="taxonomic scope" value="Bacteria"/>
</dbReference>
<organism evidence="5 6">
    <name type="scientific">Scardovia inopinata F0304</name>
    <dbReference type="NCBI Taxonomy" id="641146"/>
    <lineage>
        <taxon>Bacteria</taxon>
        <taxon>Bacillati</taxon>
        <taxon>Actinomycetota</taxon>
        <taxon>Actinomycetes</taxon>
        <taxon>Bifidobacteriales</taxon>
        <taxon>Bifidobacteriaceae</taxon>
        <taxon>Scardovia</taxon>
    </lineage>
</organism>
<sequence length="373" mass="41336">MPRSPGKKTAQDRARALRRRAANTRFSDPWDADASLYVPIDNDREQPPYLPDFNESSEPESFLPQAQIIRTRSVFSGRVDQLLHQETLTRRKDDPAPISGRNRISASSRLLDDVINHPMDMMYEDSQLGPRLQTPAQRWMLRIISFILCLVVGVVGTQAVRLLQNNTRAKVRTTLSNQITAADTQQKALSSQVSSLRQKLNKVTAQVNNFELSRNQRQDNFSDALTAVAGRGLKIVITNPFTGDGNRSGTKDNRIKTSGNKQALTDEQLQIIVSRLWAYQAEAISINGNRLGPQSSIRLAGSTLLIGTTSISSPYTIEAIGDVNTLRAAIDKAHNPQFNSMLESNGITVSLTNVRYMTLAASTAVKVDYAKEK</sequence>
<evidence type="ECO:0000256" key="1">
    <source>
        <dbReference type="ARBA" id="ARBA00009108"/>
    </source>
</evidence>
<dbReference type="Gene3D" id="3.30.70.1880">
    <property type="entry name" value="Protein of unknown function DUF881"/>
    <property type="match status" value="1"/>
</dbReference>
<dbReference type="Proteomes" id="UP000005777">
    <property type="component" value="Unassembled WGS sequence"/>
</dbReference>
<reference evidence="5 6" key="1">
    <citation type="submission" date="2012-01" db="EMBL/GenBank/DDBJ databases">
        <title>The Genome Sequence of Scardovia inopinata F0304.</title>
        <authorList>
            <consortium name="The Broad Institute Genome Sequencing Platform"/>
            <person name="Earl A."/>
            <person name="Ward D."/>
            <person name="Feldgarden M."/>
            <person name="Gevers D."/>
            <person name="Izard J."/>
            <person name="Baranova O.V."/>
            <person name="Blanton J.M."/>
            <person name="Tanner A.C."/>
            <person name="Dewhirst F.E."/>
            <person name="Young S.K."/>
            <person name="Zeng Q."/>
            <person name="Gargeya S."/>
            <person name="Fitzgerald M."/>
            <person name="Haas B."/>
            <person name="Abouelleil A."/>
            <person name="Alvarado L."/>
            <person name="Arachchi H.M."/>
            <person name="Berlin A."/>
            <person name="Chapman S.B."/>
            <person name="Gearin G."/>
            <person name="Goldberg J."/>
            <person name="Griggs A."/>
            <person name="Gujja S."/>
            <person name="Hansen M."/>
            <person name="Heiman D."/>
            <person name="Howarth C."/>
            <person name="Larimer J."/>
            <person name="Lui A."/>
            <person name="MacDonald P.J."/>
            <person name="McCowen C."/>
            <person name="Montmayeur A."/>
            <person name="Murphy C."/>
            <person name="Neiman D."/>
            <person name="Pearson M."/>
            <person name="Priest M."/>
            <person name="Roberts A."/>
            <person name="Saif S."/>
            <person name="Shea T."/>
            <person name="Sisk P."/>
            <person name="Stolte C."/>
            <person name="Sykes S."/>
            <person name="Wortman J."/>
            <person name="Nusbaum C."/>
            <person name="Birren B."/>
        </authorList>
    </citation>
    <scope>NUCLEOTIDE SEQUENCE [LARGE SCALE GENOMIC DNA]</scope>
    <source>
        <strain evidence="5 6">F0304</strain>
    </source>
</reference>
<dbReference type="HOGENOM" id="CLU_040273_1_1_11"/>
<name>W5IJV7_SCAIO</name>
<keyword evidence="2" id="KW-0175">Coiled coil</keyword>
<gene>
    <name evidence="5" type="ORF">HMPREF9020_00802</name>
</gene>
<proteinExistence type="inferred from homology"/>
<feature type="transmembrane region" description="Helical" evidence="4">
    <location>
        <begin position="139"/>
        <end position="160"/>
    </location>
</feature>
<protein>
    <recommendedName>
        <fullName evidence="7">DUF881 domain-containing protein</fullName>
    </recommendedName>
</protein>
<dbReference type="RefSeq" id="WP_048349263.1">
    <property type="nucleotide sequence ID" value="NZ_GG770225.1"/>
</dbReference>
<comment type="caution">
    <text evidence="5">The sequence shown here is derived from an EMBL/GenBank/DDBJ whole genome shotgun (WGS) entry which is preliminary data.</text>
</comment>
<evidence type="ECO:0000256" key="3">
    <source>
        <dbReference type="SAM" id="MobiDB-lite"/>
    </source>
</evidence>
<accession>W5IJV7</accession>
<evidence type="ECO:0000256" key="2">
    <source>
        <dbReference type="SAM" id="Coils"/>
    </source>
</evidence>
<dbReference type="Pfam" id="PF05949">
    <property type="entry name" value="DUF881"/>
    <property type="match status" value="1"/>
</dbReference>
<keyword evidence="4" id="KW-1133">Transmembrane helix</keyword>
<feature type="coiled-coil region" evidence="2">
    <location>
        <begin position="186"/>
        <end position="213"/>
    </location>
</feature>
<comment type="similarity">
    <text evidence="1">Belongs to the UPF0749 family.</text>
</comment>
<dbReference type="AlphaFoldDB" id="W5IJV7"/>
<evidence type="ECO:0000256" key="4">
    <source>
        <dbReference type="SAM" id="Phobius"/>
    </source>
</evidence>
<dbReference type="PANTHER" id="PTHR37313">
    <property type="entry name" value="UPF0749 PROTEIN RV1825"/>
    <property type="match status" value="1"/>
</dbReference>
<feature type="region of interest" description="Disordered" evidence="3">
    <location>
        <begin position="1"/>
        <end position="25"/>
    </location>
</feature>
<dbReference type="GO" id="GO:0005886">
    <property type="term" value="C:plasma membrane"/>
    <property type="evidence" value="ECO:0007669"/>
    <property type="project" value="TreeGrafter"/>
</dbReference>
<evidence type="ECO:0008006" key="7">
    <source>
        <dbReference type="Google" id="ProtNLM"/>
    </source>
</evidence>
<evidence type="ECO:0000313" key="6">
    <source>
        <dbReference type="Proteomes" id="UP000005777"/>
    </source>
</evidence>
<keyword evidence="6" id="KW-1185">Reference proteome</keyword>
<evidence type="ECO:0000313" key="5">
    <source>
        <dbReference type="EMBL" id="EFG27163.2"/>
    </source>
</evidence>
<keyword evidence="4" id="KW-0472">Membrane</keyword>
<dbReference type="InterPro" id="IPR010273">
    <property type="entry name" value="DUF881"/>
</dbReference>